<evidence type="ECO:0000313" key="9">
    <source>
        <dbReference type="Proteomes" id="UP000196158"/>
    </source>
</evidence>
<dbReference type="InterPro" id="IPR045069">
    <property type="entry name" value="MATE_euk"/>
</dbReference>
<comment type="subcellular location">
    <subcellularLocation>
        <location evidence="1">Membrane</location>
        <topology evidence="1">Multi-pass membrane protein</topology>
    </subcellularLocation>
</comment>
<feature type="transmembrane region" description="Helical" evidence="7">
    <location>
        <begin position="613"/>
        <end position="636"/>
    </location>
</feature>
<dbReference type="STRING" id="1789683.A0A1X7R293"/>
<keyword evidence="9" id="KW-1185">Reference proteome</keyword>
<sequence>MSGIFSKTLSEVKPSLLTSGMGIGNTHRRISLGYLPPDNKNPLVRKFKSKGQKRRRTRKRSTGQRSFRSLVDDFGSSVHEPIPDIDERELLNNVEDYNEYYDDIENQPHDSRSGDEISRTTSLPSMTSENSEIETNPDVDWILQEHDRRYSSAHHPTSEEDLPPDSSAAEGDVDYGSFMNRVQTRRKLYKEALREGSQGPRRQSLMSVTSRGSIPHIYQESLDEESLMVLAHEHVTYRTEAKVLASYSLPLMFTFLLEDIFPLVCSLTVGYLGKNELAAVSLASMTSNITLGFFEGIATSLDTLCPQAYGAGRYYSVGVHLQRCVAFSLVIYIPFALFWYYSEPLLMLVVPEKELVHLTAQFLKVLIFGAPAYIFFENLKRFLQAQGIFDAGIYVLLICAPLNIVMSWTLVWNKYIGIGFIGSAVAVVINFWLMFFLLLMYVIFIEGKKCWGGFSRKAFTHWRDLMHLAFSGVIMLEAEEISYECLTLFSAYFGTEYLAAQSAVSSVAALIYMVPFAIGISTSTRIANFIGAKRIDFAHISAKVGLSFSFIAGMTNCVLLTLSRNFVAGIFSRDETVKGLISGILPVVGFIQNFDSLNAVAGSCLRGQGMQSVGSIVNLVGYYCFGIPLAMILSWVFDWKLYGLWVGIGCAMLVVGSIESYFVLQPNWDRILSYAEKLREQDRDEEEEEYFSDSSDDEGDEHSTSSEEASRRPNENTALLGIV</sequence>
<dbReference type="NCBIfam" id="TIGR00797">
    <property type="entry name" value="matE"/>
    <property type="match status" value="1"/>
</dbReference>
<proteinExistence type="inferred from homology"/>
<feature type="transmembrane region" description="Helical" evidence="7">
    <location>
        <begin position="388"/>
        <end position="410"/>
    </location>
</feature>
<feature type="transmembrane region" description="Helical" evidence="7">
    <location>
        <begin position="642"/>
        <end position="664"/>
    </location>
</feature>
<dbReference type="PANTHER" id="PTHR11206">
    <property type="entry name" value="MULTIDRUG RESISTANCE PROTEIN"/>
    <property type="match status" value="1"/>
</dbReference>
<accession>A0A1X7R293</accession>
<name>A0A1X7R293_9SACH</name>
<feature type="compositionally biased region" description="Basic residues" evidence="6">
    <location>
        <begin position="43"/>
        <end position="62"/>
    </location>
</feature>
<keyword evidence="3 7" id="KW-0812">Transmembrane</keyword>
<gene>
    <name evidence="8" type="ORF">KASA_0O02761G</name>
</gene>
<dbReference type="Proteomes" id="UP000196158">
    <property type="component" value="Unassembled WGS sequence"/>
</dbReference>
<feature type="region of interest" description="Disordered" evidence="6">
    <location>
        <begin position="32"/>
        <end position="67"/>
    </location>
</feature>
<evidence type="ECO:0000256" key="4">
    <source>
        <dbReference type="ARBA" id="ARBA00022989"/>
    </source>
</evidence>
<evidence type="ECO:0000256" key="2">
    <source>
        <dbReference type="ARBA" id="ARBA00010199"/>
    </source>
</evidence>
<organism evidence="8 9">
    <name type="scientific">Maudiozyma saulgeensis</name>
    <dbReference type="NCBI Taxonomy" id="1789683"/>
    <lineage>
        <taxon>Eukaryota</taxon>
        <taxon>Fungi</taxon>
        <taxon>Dikarya</taxon>
        <taxon>Ascomycota</taxon>
        <taxon>Saccharomycotina</taxon>
        <taxon>Saccharomycetes</taxon>
        <taxon>Saccharomycetales</taxon>
        <taxon>Saccharomycetaceae</taxon>
        <taxon>Maudiozyma</taxon>
    </lineage>
</organism>
<dbReference type="AlphaFoldDB" id="A0A1X7R293"/>
<feature type="compositionally biased region" description="Polar residues" evidence="6">
    <location>
        <begin position="119"/>
        <end position="130"/>
    </location>
</feature>
<feature type="transmembrane region" description="Helical" evidence="7">
    <location>
        <begin position="579"/>
        <end position="601"/>
    </location>
</feature>
<feature type="region of interest" description="Disordered" evidence="6">
    <location>
        <begin position="104"/>
        <end position="171"/>
    </location>
</feature>
<evidence type="ECO:0000256" key="5">
    <source>
        <dbReference type="ARBA" id="ARBA00023136"/>
    </source>
</evidence>
<feature type="compositionally biased region" description="Acidic residues" evidence="6">
    <location>
        <begin position="683"/>
        <end position="700"/>
    </location>
</feature>
<feature type="transmembrane region" description="Helical" evidence="7">
    <location>
        <begin position="503"/>
        <end position="523"/>
    </location>
</feature>
<dbReference type="Pfam" id="PF01554">
    <property type="entry name" value="MatE"/>
    <property type="match status" value="2"/>
</dbReference>
<feature type="transmembrane region" description="Helical" evidence="7">
    <location>
        <begin position="544"/>
        <end position="567"/>
    </location>
</feature>
<feature type="transmembrane region" description="Helical" evidence="7">
    <location>
        <begin position="354"/>
        <end position="376"/>
    </location>
</feature>
<evidence type="ECO:0000256" key="7">
    <source>
        <dbReference type="SAM" id="Phobius"/>
    </source>
</evidence>
<evidence type="ECO:0000256" key="3">
    <source>
        <dbReference type="ARBA" id="ARBA00022692"/>
    </source>
</evidence>
<feature type="transmembrane region" description="Helical" evidence="7">
    <location>
        <begin position="416"/>
        <end position="444"/>
    </location>
</feature>
<protein>
    <submittedName>
        <fullName evidence="8">Uncharacterized protein</fullName>
    </submittedName>
</protein>
<dbReference type="OrthoDB" id="2126698at2759"/>
<keyword evidence="4 7" id="KW-1133">Transmembrane helix</keyword>
<comment type="similarity">
    <text evidence="2">Belongs to the multi antimicrobial extrusion (MATE) (TC 2.A.66.1) family.</text>
</comment>
<dbReference type="GO" id="GO:0016020">
    <property type="term" value="C:membrane"/>
    <property type="evidence" value="ECO:0007669"/>
    <property type="project" value="UniProtKB-SubCell"/>
</dbReference>
<dbReference type="GO" id="GO:0015297">
    <property type="term" value="F:antiporter activity"/>
    <property type="evidence" value="ECO:0007669"/>
    <property type="project" value="InterPro"/>
</dbReference>
<feature type="region of interest" description="Disordered" evidence="6">
    <location>
        <begin position="681"/>
        <end position="723"/>
    </location>
</feature>
<evidence type="ECO:0000256" key="6">
    <source>
        <dbReference type="SAM" id="MobiDB-lite"/>
    </source>
</evidence>
<dbReference type="EMBL" id="FXLY01000004">
    <property type="protein sequence ID" value="SMN19701.1"/>
    <property type="molecule type" value="Genomic_DNA"/>
</dbReference>
<feature type="transmembrane region" description="Helical" evidence="7">
    <location>
        <begin position="324"/>
        <end position="342"/>
    </location>
</feature>
<feature type="compositionally biased region" description="Basic and acidic residues" evidence="6">
    <location>
        <begin position="701"/>
        <end position="714"/>
    </location>
</feature>
<dbReference type="GO" id="GO:1990961">
    <property type="term" value="P:xenobiotic detoxification by transmembrane export across the plasma membrane"/>
    <property type="evidence" value="ECO:0007669"/>
    <property type="project" value="InterPro"/>
</dbReference>
<reference evidence="8 9" key="1">
    <citation type="submission" date="2017-04" db="EMBL/GenBank/DDBJ databases">
        <authorList>
            <person name="Afonso C.L."/>
            <person name="Miller P.J."/>
            <person name="Scott M.A."/>
            <person name="Spackman E."/>
            <person name="Goraichik I."/>
            <person name="Dimitrov K.M."/>
            <person name="Suarez D.L."/>
            <person name="Swayne D.E."/>
        </authorList>
    </citation>
    <scope>NUCLEOTIDE SEQUENCE [LARGE SCALE GENOMIC DNA]</scope>
</reference>
<dbReference type="GO" id="GO:0042910">
    <property type="term" value="F:xenobiotic transmembrane transporter activity"/>
    <property type="evidence" value="ECO:0007669"/>
    <property type="project" value="InterPro"/>
</dbReference>
<feature type="compositionally biased region" description="Basic and acidic residues" evidence="6">
    <location>
        <begin position="106"/>
        <end position="118"/>
    </location>
</feature>
<dbReference type="InterPro" id="IPR002528">
    <property type="entry name" value="MATE_fam"/>
</dbReference>
<dbReference type="CDD" id="cd13132">
    <property type="entry name" value="MATE_eukaryotic"/>
    <property type="match status" value="1"/>
</dbReference>
<evidence type="ECO:0000256" key="1">
    <source>
        <dbReference type="ARBA" id="ARBA00004141"/>
    </source>
</evidence>
<evidence type="ECO:0000313" key="8">
    <source>
        <dbReference type="EMBL" id="SMN19701.1"/>
    </source>
</evidence>
<keyword evidence="5 7" id="KW-0472">Membrane</keyword>